<keyword evidence="2" id="KW-1003">Cell membrane</keyword>
<dbReference type="Proteomes" id="UP000076476">
    <property type="component" value="Unassembled WGS sequence"/>
</dbReference>
<dbReference type="GO" id="GO:0022857">
    <property type="term" value="F:transmembrane transporter activity"/>
    <property type="evidence" value="ECO:0007669"/>
    <property type="project" value="InterPro"/>
</dbReference>
<accession>A0A165Z3U1</accession>
<feature type="transmembrane region" description="Helical" evidence="6">
    <location>
        <begin position="91"/>
        <end position="112"/>
    </location>
</feature>
<dbReference type="AlphaFoldDB" id="A0A165Z3U1"/>
<dbReference type="PANTHER" id="PTHR42770:SF11">
    <property type="entry name" value="INNER MEMBRANE TRANSPORT PROTEIN YBAT"/>
    <property type="match status" value="1"/>
</dbReference>
<evidence type="ECO:0000313" key="8">
    <source>
        <dbReference type="Proteomes" id="UP000076476"/>
    </source>
</evidence>
<evidence type="ECO:0000313" key="7">
    <source>
        <dbReference type="EMBL" id="KZN97802.1"/>
    </source>
</evidence>
<keyword evidence="5 6" id="KW-0472">Membrane</keyword>
<feature type="transmembrane region" description="Helical" evidence="6">
    <location>
        <begin position="198"/>
        <end position="215"/>
    </location>
</feature>
<feature type="transmembrane region" description="Helical" evidence="6">
    <location>
        <begin position="20"/>
        <end position="38"/>
    </location>
</feature>
<keyword evidence="3 6" id="KW-0812">Transmembrane</keyword>
<dbReference type="STRING" id="33936.AZI98_01260"/>
<proteinExistence type="predicted"/>
<feature type="transmembrane region" description="Helical" evidence="6">
    <location>
        <begin position="159"/>
        <end position="178"/>
    </location>
</feature>
<feature type="transmembrane region" description="Helical" evidence="6">
    <location>
        <begin position="132"/>
        <end position="152"/>
    </location>
</feature>
<evidence type="ECO:0000256" key="6">
    <source>
        <dbReference type="SAM" id="Phobius"/>
    </source>
</evidence>
<dbReference type="OrthoDB" id="9762947at2"/>
<dbReference type="InterPro" id="IPR002293">
    <property type="entry name" value="AA/rel_permease1"/>
</dbReference>
<keyword evidence="4 6" id="KW-1133">Transmembrane helix</keyword>
<comment type="caution">
    <text evidence="7">The sequence shown here is derived from an EMBL/GenBank/DDBJ whole genome shotgun (WGS) entry which is preliminary data.</text>
</comment>
<dbReference type="GO" id="GO:0005886">
    <property type="term" value="C:plasma membrane"/>
    <property type="evidence" value="ECO:0007669"/>
    <property type="project" value="UniProtKB-SubCell"/>
</dbReference>
<dbReference type="PIRSF" id="PIRSF006060">
    <property type="entry name" value="AA_transporter"/>
    <property type="match status" value="1"/>
</dbReference>
<dbReference type="InterPro" id="IPR050367">
    <property type="entry name" value="APC_superfamily"/>
</dbReference>
<protein>
    <recommendedName>
        <fullName evidence="9">Amino acid permease</fullName>
    </recommendedName>
</protein>
<feature type="transmembrane region" description="Helical" evidence="6">
    <location>
        <begin position="360"/>
        <end position="385"/>
    </location>
</feature>
<dbReference type="RefSeq" id="WP_063386482.1">
    <property type="nucleotide sequence ID" value="NZ_LWBR01000005.1"/>
</dbReference>
<feature type="transmembrane region" description="Helical" evidence="6">
    <location>
        <begin position="50"/>
        <end position="70"/>
    </location>
</feature>
<feature type="transmembrane region" description="Helical" evidence="6">
    <location>
        <begin position="279"/>
        <end position="311"/>
    </location>
</feature>
<dbReference type="Gene3D" id="1.20.1740.10">
    <property type="entry name" value="Amino acid/polyamine transporter I"/>
    <property type="match status" value="1"/>
</dbReference>
<evidence type="ECO:0000256" key="1">
    <source>
        <dbReference type="ARBA" id="ARBA00004651"/>
    </source>
</evidence>
<keyword evidence="8" id="KW-1185">Reference proteome</keyword>
<dbReference type="PANTHER" id="PTHR42770">
    <property type="entry name" value="AMINO ACID TRANSPORTER-RELATED"/>
    <property type="match status" value="1"/>
</dbReference>
<dbReference type="Pfam" id="PF13520">
    <property type="entry name" value="AA_permease_2"/>
    <property type="match status" value="1"/>
</dbReference>
<feature type="transmembrane region" description="Helical" evidence="6">
    <location>
        <begin position="236"/>
        <end position="259"/>
    </location>
</feature>
<sequence length="464" mass="50468">MEENLKIQLKPKKKLTAFDAISSTLAQMAPAAAIYYGFPVIFAASGIGSPLTLLLATVAITMVGLSLTNFSKIHPSSGSLIKYISMTFGDIVGTTASLVFLIGTIFLAGSAFIELGGWTSDSLALYNIHIHWIVPTIILGLIVWAITVVGIYSSTKIAAVALFIEVAVLVFVSVLVLLHPPAPLSLKPFAFSSIQNGIAGLSLAFPLAIYLFIGFENSAALAEETDNPKRNTARAVLVSIAIMSVFYIFVNYSIIQGFSNHIDDLVKSTNPFIDLSNQYLGSFSVLAIIAGFTSILGMTIACLNGFSRIAFNSAREGLIYRKLSRVSKWGTPIGTLTLLFILGMLAAILIGLLSKGWVTAFGYLSTIGTIPLLLIYSLLNLAVIFYKKEKWPFHKKYLFPSLGLLSILIPIWAMVQPGQPEPVSYFPWIVLALCVVSFIYSWFTVKKKSPISANFRPLLKKEEL</sequence>
<evidence type="ECO:0000256" key="5">
    <source>
        <dbReference type="ARBA" id="ARBA00023136"/>
    </source>
</evidence>
<gene>
    <name evidence="7" type="ORF">AZI98_01260</name>
</gene>
<evidence type="ECO:0000256" key="3">
    <source>
        <dbReference type="ARBA" id="ARBA00022692"/>
    </source>
</evidence>
<feature type="transmembrane region" description="Helical" evidence="6">
    <location>
        <begin position="397"/>
        <end position="413"/>
    </location>
</feature>
<feature type="transmembrane region" description="Helical" evidence="6">
    <location>
        <begin position="332"/>
        <end position="354"/>
    </location>
</feature>
<evidence type="ECO:0000256" key="4">
    <source>
        <dbReference type="ARBA" id="ARBA00022989"/>
    </source>
</evidence>
<comment type="subcellular location">
    <subcellularLocation>
        <location evidence="1">Cell membrane</location>
        <topology evidence="1">Multi-pass membrane protein</topology>
    </subcellularLocation>
</comment>
<dbReference type="EMBL" id="LWBR01000005">
    <property type="protein sequence ID" value="KZN97802.1"/>
    <property type="molecule type" value="Genomic_DNA"/>
</dbReference>
<evidence type="ECO:0008006" key="9">
    <source>
        <dbReference type="Google" id="ProtNLM"/>
    </source>
</evidence>
<name>A0A165Z3U1_9BACI</name>
<feature type="transmembrane region" description="Helical" evidence="6">
    <location>
        <begin position="425"/>
        <end position="443"/>
    </location>
</feature>
<reference evidence="7 8" key="1">
    <citation type="submission" date="2016-04" db="EMBL/GenBank/DDBJ databases">
        <title>Draft genome sequence of Aeribacillus pallidus 8m3 from petroleum reservoir.</title>
        <authorList>
            <person name="Poltaraus A.B."/>
            <person name="Nazina T.N."/>
            <person name="Tourova T.P."/>
            <person name="Malakho S.M."/>
            <person name="Korshunova A.V."/>
            <person name="Sokolova D.S."/>
        </authorList>
    </citation>
    <scope>NUCLEOTIDE SEQUENCE [LARGE SCALE GENOMIC DNA]</scope>
    <source>
        <strain evidence="7 8">8m3</strain>
    </source>
</reference>
<organism evidence="7 8">
    <name type="scientific">Aeribacillus pallidus</name>
    <dbReference type="NCBI Taxonomy" id="33936"/>
    <lineage>
        <taxon>Bacteria</taxon>
        <taxon>Bacillati</taxon>
        <taxon>Bacillota</taxon>
        <taxon>Bacilli</taxon>
        <taxon>Bacillales</taxon>
        <taxon>Bacillaceae</taxon>
        <taxon>Aeribacillus</taxon>
    </lineage>
</organism>
<evidence type="ECO:0000256" key="2">
    <source>
        <dbReference type="ARBA" id="ARBA00022475"/>
    </source>
</evidence>